<evidence type="ECO:0000256" key="1">
    <source>
        <dbReference type="SAM" id="MobiDB-lite"/>
    </source>
</evidence>
<feature type="compositionally biased region" description="Basic and acidic residues" evidence="1">
    <location>
        <begin position="16"/>
        <end position="39"/>
    </location>
</feature>
<sequence length="127" mass="14057">MEGGGGGGEEENCQVWRDDEERGKRERERENGTETHWECWHPSPLPLSGNVGISHPLPPPSLPGVPHPLTGITGTPLTQERRGGACLRRVAAHRNYSSHKKRWRVLLMDPSDAFLSSETPPPHTSPN</sequence>
<comment type="caution">
    <text evidence="2">The sequence shown here is derived from an EMBL/GenBank/DDBJ whole genome shotgun (WGS) entry which is preliminary data.</text>
</comment>
<reference evidence="2" key="1">
    <citation type="submission" date="2020-03" db="EMBL/GenBank/DDBJ databases">
        <authorList>
            <person name="Weist P."/>
        </authorList>
    </citation>
    <scope>NUCLEOTIDE SEQUENCE</scope>
</reference>
<evidence type="ECO:0000313" key="2">
    <source>
        <dbReference type="EMBL" id="CAB1417648.1"/>
    </source>
</evidence>
<gene>
    <name evidence="2" type="ORF">PLEPLA_LOCUS5467</name>
</gene>
<dbReference type="Proteomes" id="UP001153269">
    <property type="component" value="Unassembled WGS sequence"/>
</dbReference>
<evidence type="ECO:0000313" key="3">
    <source>
        <dbReference type="Proteomes" id="UP001153269"/>
    </source>
</evidence>
<dbReference type="EMBL" id="CADEAL010000276">
    <property type="protein sequence ID" value="CAB1417648.1"/>
    <property type="molecule type" value="Genomic_DNA"/>
</dbReference>
<feature type="region of interest" description="Disordered" evidence="1">
    <location>
        <begin position="1"/>
        <end position="82"/>
    </location>
</feature>
<proteinExistence type="predicted"/>
<protein>
    <submittedName>
        <fullName evidence="2">Uncharacterized protein</fullName>
    </submittedName>
</protein>
<feature type="compositionally biased region" description="Pro residues" evidence="1">
    <location>
        <begin position="56"/>
        <end position="66"/>
    </location>
</feature>
<accession>A0A9N7Y9J5</accession>
<organism evidence="2 3">
    <name type="scientific">Pleuronectes platessa</name>
    <name type="common">European plaice</name>
    <dbReference type="NCBI Taxonomy" id="8262"/>
    <lineage>
        <taxon>Eukaryota</taxon>
        <taxon>Metazoa</taxon>
        <taxon>Chordata</taxon>
        <taxon>Craniata</taxon>
        <taxon>Vertebrata</taxon>
        <taxon>Euteleostomi</taxon>
        <taxon>Actinopterygii</taxon>
        <taxon>Neopterygii</taxon>
        <taxon>Teleostei</taxon>
        <taxon>Neoteleostei</taxon>
        <taxon>Acanthomorphata</taxon>
        <taxon>Carangaria</taxon>
        <taxon>Pleuronectiformes</taxon>
        <taxon>Pleuronectoidei</taxon>
        <taxon>Pleuronectidae</taxon>
        <taxon>Pleuronectes</taxon>
    </lineage>
</organism>
<name>A0A9N7Y9J5_PLEPL</name>
<keyword evidence="3" id="KW-1185">Reference proteome</keyword>
<dbReference type="AlphaFoldDB" id="A0A9N7Y9J5"/>